<protein>
    <submittedName>
        <fullName evidence="1">Uncharacterized protein</fullName>
    </submittedName>
</protein>
<dbReference type="EMBL" id="AP018227">
    <property type="protein sequence ID" value="BAY81621.1"/>
    <property type="molecule type" value="Genomic_DNA"/>
</dbReference>
<dbReference type="Proteomes" id="UP000218418">
    <property type="component" value="Chromosome"/>
</dbReference>
<evidence type="ECO:0000313" key="1">
    <source>
        <dbReference type="EMBL" id="BAY81621.1"/>
    </source>
</evidence>
<proteinExistence type="predicted"/>
<dbReference type="OrthoDB" id="560556at2"/>
<organism evidence="1 2">
    <name type="scientific">Calothrix parasitica NIES-267</name>
    <dbReference type="NCBI Taxonomy" id="1973488"/>
    <lineage>
        <taxon>Bacteria</taxon>
        <taxon>Bacillati</taxon>
        <taxon>Cyanobacteriota</taxon>
        <taxon>Cyanophyceae</taxon>
        <taxon>Nostocales</taxon>
        <taxon>Calotrichaceae</taxon>
        <taxon>Calothrix</taxon>
    </lineage>
</organism>
<name>A0A1Z4LK61_9CYAN</name>
<accession>A0A1Z4LK61</accession>
<sequence length="90" mass="10164">MINIIDNSSSNSNLRYPDLATAIKDVCQQWCQKNGYSEPFYRNGELWAFPPNGVIPVKIKDVMDFQDSKLIWIGRVSLFILPDGSVAKGK</sequence>
<gene>
    <name evidence="1" type="ORF">NIES267_10980</name>
</gene>
<dbReference type="AlphaFoldDB" id="A0A1Z4LK61"/>
<reference evidence="1 2" key="1">
    <citation type="submission" date="2017-06" db="EMBL/GenBank/DDBJ databases">
        <title>Genome sequencing of cyanobaciteial culture collection at National Institute for Environmental Studies (NIES).</title>
        <authorList>
            <person name="Hirose Y."/>
            <person name="Shimura Y."/>
            <person name="Fujisawa T."/>
            <person name="Nakamura Y."/>
            <person name="Kawachi M."/>
        </authorList>
    </citation>
    <scope>NUCLEOTIDE SEQUENCE [LARGE SCALE GENOMIC DNA]</scope>
    <source>
        <strain evidence="1 2">NIES-267</strain>
    </source>
</reference>
<evidence type="ECO:0000313" key="2">
    <source>
        <dbReference type="Proteomes" id="UP000218418"/>
    </source>
</evidence>
<keyword evidence="2" id="KW-1185">Reference proteome</keyword>